<name>A0A8J3NC30_9ACTN</name>
<dbReference type="AlphaFoldDB" id="A0A8J3NC30"/>
<dbReference type="GO" id="GO:0019684">
    <property type="term" value="P:photosynthesis, light reaction"/>
    <property type="evidence" value="ECO:0007669"/>
    <property type="project" value="InterPro"/>
</dbReference>
<keyword evidence="3" id="KW-1185">Reference proteome</keyword>
<dbReference type="GO" id="GO:0030077">
    <property type="term" value="C:plasma membrane light-harvesting complex"/>
    <property type="evidence" value="ECO:0007669"/>
    <property type="project" value="InterPro"/>
</dbReference>
<dbReference type="RefSeq" id="WP_203657319.1">
    <property type="nucleotide sequence ID" value="NZ_BAAAZM010000006.1"/>
</dbReference>
<proteinExistence type="predicted"/>
<dbReference type="Gene3D" id="3.90.50.10">
    <property type="entry name" value="Photosynthetic Reaction Center, subunit H, domain 2"/>
    <property type="match status" value="1"/>
</dbReference>
<dbReference type="InterPro" id="IPR014747">
    <property type="entry name" value="Bac_photo_RC_H_C"/>
</dbReference>
<reference evidence="2" key="1">
    <citation type="submission" date="2021-01" db="EMBL/GenBank/DDBJ databases">
        <title>Whole genome shotgun sequence of Actinocatenispora rupis NBRC 107355.</title>
        <authorList>
            <person name="Komaki H."/>
            <person name="Tamura T."/>
        </authorList>
    </citation>
    <scope>NUCLEOTIDE SEQUENCE</scope>
    <source>
        <strain evidence="2">NBRC 107355</strain>
    </source>
</reference>
<evidence type="ECO:0000313" key="3">
    <source>
        <dbReference type="Proteomes" id="UP000612808"/>
    </source>
</evidence>
<organism evidence="2 3">
    <name type="scientific">Actinocatenispora rupis</name>
    <dbReference type="NCBI Taxonomy" id="519421"/>
    <lineage>
        <taxon>Bacteria</taxon>
        <taxon>Bacillati</taxon>
        <taxon>Actinomycetota</taxon>
        <taxon>Actinomycetes</taxon>
        <taxon>Micromonosporales</taxon>
        <taxon>Micromonosporaceae</taxon>
        <taxon>Actinocatenispora</taxon>
    </lineage>
</organism>
<dbReference type="Proteomes" id="UP000612808">
    <property type="component" value="Unassembled WGS sequence"/>
</dbReference>
<evidence type="ECO:0000313" key="2">
    <source>
        <dbReference type="EMBL" id="GID11317.1"/>
    </source>
</evidence>
<sequence>MIGIQDIAQWKGAPVVDRDGGKIGTLEAVYVDAASDEPVFGAVKLGLPGFHKIALVPLDGAAVGRDDLRVPYEKAIVKGSPTIGVGDELPADQEPAIYAHYQLSYVPAPTSSGRRLARR</sequence>
<dbReference type="InterPro" id="IPR027275">
    <property type="entry name" value="PRC-brl_dom"/>
</dbReference>
<comment type="caution">
    <text evidence="2">The sequence shown here is derived from an EMBL/GenBank/DDBJ whole genome shotgun (WGS) entry which is preliminary data.</text>
</comment>
<dbReference type="Pfam" id="PF05239">
    <property type="entry name" value="PRC"/>
    <property type="match status" value="1"/>
</dbReference>
<accession>A0A8J3NC30</accession>
<dbReference type="SUPFAM" id="SSF50346">
    <property type="entry name" value="PRC-barrel domain"/>
    <property type="match status" value="1"/>
</dbReference>
<dbReference type="InterPro" id="IPR011033">
    <property type="entry name" value="PRC_barrel-like_sf"/>
</dbReference>
<evidence type="ECO:0000259" key="1">
    <source>
        <dbReference type="Pfam" id="PF05239"/>
    </source>
</evidence>
<gene>
    <name evidence="2" type="ORF">Aru02nite_22060</name>
</gene>
<feature type="domain" description="PRC-barrel" evidence="1">
    <location>
        <begin position="7"/>
        <end position="72"/>
    </location>
</feature>
<dbReference type="EMBL" id="BOMB01000012">
    <property type="protein sequence ID" value="GID11317.1"/>
    <property type="molecule type" value="Genomic_DNA"/>
</dbReference>
<protein>
    <recommendedName>
        <fullName evidence="1">PRC-barrel domain-containing protein</fullName>
    </recommendedName>
</protein>